<dbReference type="AlphaFoldDB" id="A0A1I6B515"/>
<evidence type="ECO:0000259" key="1">
    <source>
        <dbReference type="SMART" id="SM00642"/>
    </source>
</evidence>
<dbReference type="Gene3D" id="3.30.1590.10">
    <property type="entry name" value="Maltooligosyl trehalose synthase, domain 2"/>
    <property type="match status" value="2"/>
</dbReference>
<evidence type="ECO:0000313" key="2">
    <source>
        <dbReference type="EMBL" id="SFQ76042.1"/>
    </source>
</evidence>
<feature type="domain" description="Glycosyl hydrolase family 13 catalytic" evidence="1">
    <location>
        <begin position="12"/>
        <end position="526"/>
    </location>
</feature>
<gene>
    <name evidence="2" type="ORF">SAMN05216578_103143</name>
</gene>
<dbReference type="FunFam" id="3.20.20.80:FF:000341">
    <property type="entry name" value="Maltooligosyl trehalose synthase"/>
    <property type="match status" value="1"/>
</dbReference>
<evidence type="ECO:0000313" key="3">
    <source>
        <dbReference type="Proteomes" id="UP000242815"/>
    </source>
</evidence>
<reference evidence="2 3" key="1">
    <citation type="submission" date="2016-10" db="EMBL/GenBank/DDBJ databases">
        <authorList>
            <person name="de Groot N.N."/>
        </authorList>
    </citation>
    <scope>NUCLEOTIDE SEQUENCE [LARGE SCALE GENOMIC DNA]</scope>
    <source>
        <strain evidence="2 3">JCM 18415</strain>
    </source>
</reference>
<dbReference type="RefSeq" id="WP_090538007.1">
    <property type="nucleotide sequence ID" value="NZ_FOYD01000003.1"/>
</dbReference>
<dbReference type="Gene3D" id="3.20.20.80">
    <property type="entry name" value="Glycosidases"/>
    <property type="match status" value="2"/>
</dbReference>
<dbReference type="Proteomes" id="UP000242815">
    <property type="component" value="Unassembled WGS sequence"/>
</dbReference>
<dbReference type="InterPro" id="IPR006047">
    <property type="entry name" value="GH13_cat_dom"/>
</dbReference>
<dbReference type="Pfam" id="PF00128">
    <property type="entry name" value="Alpha-amylase"/>
    <property type="match status" value="1"/>
</dbReference>
<protein>
    <submittedName>
        <fullName evidence="2">(1-&gt;4)-alpha-D-glucan 1-alpha-D-glucosylmutase</fullName>
    </submittedName>
</protein>
<dbReference type="OrthoDB" id="9761577at2"/>
<dbReference type="GO" id="GO:0047470">
    <property type="term" value="F:(1,4)-alpha-D-glucan 1-alpha-D-glucosylmutase activity"/>
    <property type="evidence" value="ECO:0007669"/>
    <property type="project" value="TreeGrafter"/>
</dbReference>
<dbReference type="CDD" id="cd11336">
    <property type="entry name" value="AmyAc_MTSase"/>
    <property type="match status" value="1"/>
</dbReference>
<dbReference type="STRING" id="1002526.SAMN05216578_103143"/>
<proteinExistence type="predicted"/>
<dbReference type="InterPro" id="IPR012767">
    <property type="entry name" value="Trehalose_TreY"/>
</dbReference>
<dbReference type="PANTHER" id="PTHR10357:SF216">
    <property type="entry name" value="MALTOOLIGOSYL TREHALOSE SYNTHASE-RELATED"/>
    <property type="match status" value="1"/>
</dbReference>
<dbReference type="PANTHER" id="PTHR10357">
    <property type="entry name" value="ALPHA-AMYLASE FAMILY MEMBER"/>
    <property type="match status" value="1"/>
</dbReference>
<dbReference type="Gene3D" id="1.10.10.470">
    <property type="entry name" value="Maltooligosyl trehalose synthase, domain 4"/>
    <property type="match status" value="1"/>
</dbReference>
<name>A0A1I6B515_9GAMM</name>
<dbReference type="SUPFAM" id="SSF51445">
    <property type="entry name" value="(Trans)glycosidases"/>
    <property type="match status" value="1"/>
</dbReference>
<organism evidence="2 3">
    <name type="scientific">Halopseudomonas formosensis</name>
    <dbReference type="NCBI Taxonomy" id="1002526"/>
    <lineage>
        <taxon>Bacteria</taxon>
        <taxon>Pseudomonadati</taxon>
        <taxon>Pseudomonadota</taxon>
        <taxon>Gammaproteobacteria</taxon>
        <taxon>Pseudomonadales</taxon>
        <taxon>Pseudomonadaceae</taxon>
        <taxon>Halopseudomonas</taxon>
    </lineage>
</organism>
<accession>A0A1I6B515</accession>
<dbReference type="GO" id="GO:0030980">
    <property type="term" value="P:alpha-glucan catabolic process"/>
    <property type="evidence" value="ECO:0007669"/>
    <property type="project" value="TreeGrafter"/>
</dbReference>
<dbReference type="EMBL" id="FOYD01000003">
    <property type="protein sequence ID" value="SFQ76042.1"/>
    <property type="molecule type" value="Genomic_DNA"/>
</dbReference>
<dbReference type="InterPro" id="IPR013797">
    <property type="entry name" value="Maltooligo_trehalose_synth_4"/>
</dbReference>
<dbReference type="InterPro" id="IPR017853">
    <property type="entry name" value="GH"/>
</dbReference>
<dbReference type="GO" id="GO:0005992">
    <property type="term" value="P:trehalose biosynthetic process"/>
    <property type="evidence" value="ECO:0007669"/>
    <property type="project" value="TreeGrafter"/>
</dbReference>
<sequence>MTDLRATMRLQFHAGFTLDDAVEWVDYFDRLGISHIYASPLLTARPGSLHGYDVIDPTRVNPELGGEEALRRLVHALRERGMGLILDLVPNHMAADCHNPWWQDVLLWGSTSLYASFFDINWQCQDPYNRGRVLLPILADDYLTTLKQENLRLTFVPVTGCFYLYHHDHQLPVALPSYARILDDSGDDSLTRIADRCAALEDQMDIAGISHTIHGELIDLARGPAAAALERAVARYNNRTPESAVALHQLLEQQHYRLAHWRTANDDINWRRFFDVNELIALRAELPQVFEATHRKVFELIQDGLIDGLRIDHIDGLANPRAYCRRLRRRVERLLPPGHGPFTIHVEKILADGERLPNDWQVDGTTGYDFMNRVALLQHDSDGQRELTELWSSLTGRPGDFSEEVRQARAMVLEGSLAADFEVVARGLLRLARSSLATRDITLGAIRRSLRALIMHYPVYRTYTWVCGHTPQDRQLFDRALEGARGELGQNDWPVLDQLERWLGGDPLHASPPGSKRRFQRRLLARFHQLTAPAAAKAVEDTAFYRSAVLFSRNDVGSDPGRFSASPEWFHAECIDQAEHFPLGLLTTASHDHKRGEDARARLAVVSEHAPWFSIQVRFWHKLAEPLRSLAAGRPAPEPADELMLLQTLFAHWPLGLDPDDQQGCGALAERAGQWQQKALREAKLRSSWTAPDATYEQACESYLQRLLTAREGIELRRALAHAVQLTGCNGALNGLAQSMLRMTCPGVPDLYQGCEYWDFSMVDPDNRRPVDYPTRMSSLSSSPDPTELLRSWTDGRIKQWFIGRVLTTRRQFPELFSRGDYQPLRVQGQHAHRLVAFCRRHGEHLAVVLVPRLAAPLLRDSEQPLIPPGNWGDTLVDLPAVPLCSALTGTPVHSGPAVPVSELLAETPVNLLVPLYHQAPRHE</sequence>
<dbReference type="Gene3D" id="1.10.150.200">
    <property type="entry name" value="Maltooligosyl trehalose synthase, domain 3"/>
    <property type="match status" value="1"/>
</dbReference>
<dbReference type="SMART" id="SM00642">
    <property type="entry name" value="Aamy"/>
    <property type="match status" value="1"/>
</dbReference>
<dbReference type="NCBIfam" id="TIGR02401">
    <property type="entry name" value="trehalose_TreY"/>
    <property type="match status" value="1"/>
</dbReference>